<dbReference type="InterPro" id="IPR008868">
    <property type="entry name" value="TniB"/>
</dbReference>
<dbReference type="Proteomes" id="UP000600547">
    <property type="component" value="Unassembled WGS sequence"/>
</dbReference>
<dbReference type="Gene3D" id="3.40.50.300">
    <property type="entry name" value="P-loop containing nucleotide triphosphate hydrolases"/>
    <property type="match status" value="1"/>
</dbReference>
<dbReference type="InterPro" id="IPR027417">
    <property type="entry name" value="P-loop_NTPase"/>
</dbReference>
<dbReference type="EMBL" id="BMQG01000014">
    <property type="protein sequence ID" value="GGM53823.1"/>
    <property type="molecule type" value="Genomic_DNA"/>
</dbReference>
<dbReference type="SUPFAM" id="SSF52540">
    <property type="entry name" value="P-loop containing nucleoside triphosphate hydrolases"/>
    <property type="match status" value="1"/>
</dbReference>
<accession>A0A8H9GSL7</accession>
<protein>
    <submittedName>
        <fullName evidence="1">Transposition protein TniB</fullName>
    </submittedName>
</protein>
<evidence type="ECO:0000313" key="2">
    <source>
        <dbReference type="Proteomes" id="UP000600547"/>
    </source>
</evidence>
<comment type="caution">
    <text evidence="1">The sequence shown here is derived from an EMBL/GenBank/DDBJ whole genome shotgun (WGS) entry which is preliminary data.</text>
</comment>
<gene>
    <name evidence="1" type="ORF">GCM10008956_32260</name>
</gene>
<sequence length="318" mass="34833">MCAGITPGYDDATGVLQVTQGRKLSRETEALLSASNEARLEAIGEDYWITYTLAQQTLLRLSGMVTAPDSGRPANMLLIARTNNGKSSILRRFAEKHTPALDASGGVVTRPVVSVEMPPVPGEERLYTSVLESLGAVFKPRDTVDVKRTQVLRLLQGVGCRVLVVDEVNNALSGTPRQQQQVLNAIKHIGNTLKRPVVLSGIETTAAILRQDPQMQNRFPPHELPLWQEGPDLQRLLMSIEGRLPLREESRLHQKELLTLLLGMSEGMIGELVTVLRRAATMAVVSGDERITPELLSRLDWQSPSQRNARAGAIGMGL</sequence>
<organism evidence="1 2">
    <name type="scientific">Deinococcus arenae</name>
    <dbReference type="NCBI Taxonomy" id="1452751"/>
    <lineage>
        <taxon>Bacteria</taxon>
        <taxon>Thermotogati</taxon>
        <taxon>Deinococcota</taxon>
        <taxon>Deinococci</taxon>
        <taxon>Deinococcales</taxon>
        <taxon>Deinococcaceae</taxon>
        <taxon>Deinococcus</taxon>
    </lineage>
</organism>
<proteinExistence type="predicted"/>
<name>A0A8H9GSL7_9DEIO</name>
<evidence type="ECO:0000313" key="1">
    <source>
        <dbReference type="EMBL" id="GGM53823.1"/>
    </source>
</evidence>
<dbReference type="Pfam" id="PF05621">
    <property type="entry name" value="TniB"/>
    <property type="match status" value="1"/>
</dbReference>
<reference evidence="2" key="1">
    <citation type="journal article" date="2019" name="Int. J. Syst. Evol. Microbiol.">
        <title>The Global Catalogue of Microorganisms (GCM) 10K type strain sequencing project: providing services to taxonomists for standard genome sequencing and annotation.</title>
        <authorList>
            <consortium name="The Broad Institute Genomics Platform"/>
            <consortium name="The Broad Institute Genome Sequencing Center for Infectious Disease"/>
            <person name="Wu L."/>
            <person name="Ma J."/>
        </authorList>
    </citation>
    <scope>NUCLEOTIDE SEQUENCE [LARGE SCALE GENOMIC DNA]</scope>
    <source>
        <strain evidence="2">JCM 31047</strain>
    </source>
</reference>
<dbReference type="AlphaFoldDB" id="A0A8H9GSL7"/>
<keyword evidence="2" id="KW-1185">Reference proteome</keyword>